<feature type="region of interest" description="Disordered" evidence="1">
    <location>
        <begin position="269"/>
        <end position="295"/>
    </location>
</feature>
<keyword evidence="2" id="KW-1133">Transmembrane helix</keyword>
<feature type="transmembrane region" description="Helical" evidence="2">
    <location>
        <begin position="37"/>
        <end position="59"/>
    </location>
</feature>
<reference evidence="3 4" key="1">
    <citation type="submission" date="2024-06" db="EMBL/GenBank/DDBJ databases">
        <title>Complete genome of Phlyctema vagabunda strain 19-DSS-EL-015.</title>
        <authorList>
            <person name="Fiorenzani C."/>
        </authorList>
    </citation>
    <scope>NUCLEOTIDE SEQUENCE [LARGE SCALE GENOMIC DNA]</scope>
    <source>
        <strain evidence="3 4">19-DSS-EL-015</strain>
    </source>
</reference>
<organism evidence="3 4">
    <name type="scientific">Phlyctema vagabunda</name>
    <dbReference type="NCBI Taxonomy" id="108571"/>
    <lineage>
        <taxon>Eukaryota</taxon>
        <taxon>Fungi</taxon>
        <taxon>Dikarya</taxon>
        <taxon>Ascomycota</taxon>
        <taxon>Pezizomycotina</taxon>
        <taxon>Leotiomycetes</taxon>
        <taxon>Helotiales</taxon>
        <taxon>Dermateaceae</taxon>
        <taxon>Phlyctema</taxon>
    </lineage>
</organism>
<name>A0ABR4PCS4_9HELO</name>
<gene>
    <name evidence="3" type="ORF">PVAG01_07569</name>
</gene>
<keyword evidence="2" id="KW-0812">Transmembrane</keyword>
<keyword evidence="2" id="KW-0472">Membrane</keyword>
<sequence>MDSSQPCAENTTECLLQRVLAVLEETNNAYNWDPLTLGFTVAIGVIALWFALIPVIDFLRRLVFKPEMLKYNKNAIGPWTAYTRREWIWSELRYSVTVYTPLLELDSLFSCLDDRRHDNPFLSGFVKPVETTKDQDSPTSTWLALLRCLEIEQIVQSGSLKNVPSTVETLPGDFIAVPAYGRVRAITIMAIAAGCHSISVKEGYPFLRGPRMQLEFRPHSSRAVVAVFSDFSSDNLVRSQALGSQDRSIYSRRQLRQMETIWELANGHLRNPDGKRPANSHVYPDQANSPLPEPPELQSTLLYGDVPIDVRLFPVIRLPLNETGKQLSSVYTSFWSSRSDIDDAFSNKNVGCMVDFFPAGQDTLDTISTWTRLTEIREFKGRYPGSYQPSWFYESRGASLPVEPAGHLLILEDAFDLVHLWLNSPKIRRWTQWKDKRSILFFQLTELDRWLSYREKSAAKAIVNDIINTVKGVKSLPSTYFIGSAPQAFRDRRNLLKDLREPHKSNDSLKEPAIETIRFLIHFRALTFAAYLSCATDTSILDELETMDHIVHFI</sequence>
<evidence type="ECO:0000256" key="1">
    <source>
        <dbReference type="SAM" id="MobiDB-lite"/>
    </source>
</evidence>
<comment type="caution">
    <text evidence="3">The sequence shown here is derived from an EMBL/GenBank/DDBJ whole genome shotgun (WGS) entry which is preliminary data.</text>
</comment>
<proteinExistence type="predicted"/>
<dbReference type="EMBL" id="JBFCZG010000006">
    <property type="protein sequence ID" value="KAL3421123.1"/>
    <property type="molecule type" value="Genomic_DNA"/>
</dbReference>
<evidence type="ECO:0000313" key="4">
    <source>
        <dbReference type="Proteomes" id="UP001629113"/>
    </source>
</evidence>
<evidence type="ECO:0000256" key="2">
    <source>
        <dbReference type="SAM" id="Phobius"/>
    </source>
</evidence>
<keyword evidence="4" id="KW-1185">Reference proteome</keyword>
<protein>
    <submittedName>
        <fullName evidence="3">Uncharacterized protein</fullName>
    </submittedName>
</protein>
<accession>A0ABR4PCS4</accession>
<evidence type="ECO:0000313" key="3">
    <source>
        <dbReference type="EMBL" id="KAL3421123.1"/>
    </source>
</evidence>
<dbReference type="Proteomes" id="UP001629113">
    <property type="component" value="Unassembled WGS sequence"/>
</dbReference>